<comment type="similarity">
    <text evidence="2">Belongs to the EXO84 family.</text>
</comment>
<accession>A0A9N9AG71</accession>
<name>A0A9N9AG71_9GLOM</name>
<dbReference type="Pfam" id="PF08700">
    <property type="entry name" value="VPS51_Exo84_N"/>
    <property type="match status" value="1"/>
</dbReference>
<dbReference type="Pfam" id="PF16528">
    <property type="entry name" value="Exo84_C"/>
    <property type="match status" value="1"/>
</dbReference>
<dbReference type="InterPro" id="IPR033961">
    <property type="entry name" value="Exo84"/>
</dbReference>
<dbReference type="GO" id="GO:0000145">
    <property type="term" value="C:exocyst"/>
    <property type="evidence" value="ECO:0007669"/>
    <property type="project" value="InterPro"/>
</dbReference>
<dbReference type="InterPro" id="IPR042560">
    <property type="entry name" value="Exo84_C_2"/>
</dbReference>
<dbReference type="PANTHER" id="PTHR21426">
    <property type="entry name" value="EXOCYST COMPLEX COMPONENT 8"/>
    <property type="match status" value="1"/>
</dbReference>
<organism evidence="9 10">
    <name type="scientific">Ambispora gerdemannii</name>
    <dbReference type="NCBI Taxonomy" id="144530"/>
    <lineage>
        <taxon>Eukaryota</taxon>
        <taxon>Fungi</taxon>
        <taxon>Fungi incertae sedis</taxon>
        <taxon>Mucoromycota</taxon>
        <taxon>Glomeromycotina</taxon>
        <taxon>Glomeromycetes</taxon>
        <taxon>Archaeosporales</taxon>
        <taxon>Ambisporaceae</taxon>
        <taxon>Ambispora</taxon>
    </lineage>
</organism>
<feature type="domain" description="Exocyst component Exo84 C-terminal" evidence="8">
    <location>
        <begin position="361"/>
        <end position="563"/>
    </location>
</feature>
<dbReference type="GO" id="GO:0015031">
    <property type="term" value="P:protein transport"/>
    <property type="evidence" value="ECO:0007669"/>
    <property type="project" value="UniProtKB-KW"/>
</dbReference>
<evidence type="ECO:0000313" key="9">
    <source>
        <dbReference type="EMBL" id="CAG8529125.1"/>
    </source>
</evidence>
<evidence type="ECO:0000259" key="8">
    <source>
        <dbReference type="Pfam" id="PF16528"/>
    </source>
</evidence>
<dbReference type="InterPro" id="IPR016159">
    <property type="entry name" value="Cullin_repeat-like_dom_sf"/>
</dbReference>
<dbReference type="SUPFAM" id="SSF50729">
    <property type="entry name" value="PH domain-like"/>
    <property type="match status" value="1"/>
</dbReference>
<keyword evidence="4" id="KW-0813">Transport</keyword>
<sequence>MHRNPLHKQKNGIGVSLMTTDDEVRVGEVPSVDIVEFAGEDFKPEAYIQMILTSTSEEGVRAFYNNLRESKELAASDLQRNVYKNYNEFVTISKEISNILSRDFCLESDMFVLRGLLNELRNVSNNLRDDSNVESATADTVTTVTSDPIIPRGRKPVSNNAADLQSIWKAQIEALWEGVEGAQKLVPLEPGRHIIRESSSFVEINPATNKPKQGVQMFLLSDCLLVAVKKKRAMVRIKLIAERCWGLNEITLIDMKDTSEHQNLIKILKHPVDTFIYKADKPEEKKNLISMTRRAVEVMMVFKTNGVDQAGNTDSIINVQNQQLSPLLRSMPRRSRSPASPLLGAPRNQAVSKEVSLGDSREIADLTDQLDVSIAQREYDEAVENIERAKSMVNNLSLEPGKLDVIRRKMDDRVVRLSNAISRDLTNPDLKKSQVQKNVRWLLRLGYGEQARQMFLGARSKIIRIRTKQLKFEGDIPRYINELSLVYFTLVKNTCDWYNAAFRDLRMASGLVKWSKEEMEHYASMFRRQVYSMHDPDAQIVQECLKINKDHCSILREVGLDLKFYLDKLLDPNAVLPVFDHDESGYAMTVVIEEPEGSHDSMIDNYGTAV</sequence>
<dbReference type="InterPro" id="IPR042561">
    <property type="entry name" value="Exo84_C_1"/>
</dbReference>
<dbReference type="Pfam" id="PF25345">
    <property type="entry name" value="PH_EXO84"/>
    <property type="match status" value="1"/>
</dbReference>
<dbReference type="GO" id="GO:0006887">
    <property type="term" value="P:exocytosis"/>
    <property type="evidence" value="ECO:0007669"/>
    <property type="project" value="UniProtKB-KW"/>
</dbReference>
<keyword evidence="6" id="KW-0653">Protein transport</keyword>
<comment type="caution">
    <text evidence="9">The sequence shown here is derived from an EMBL/GenBank/DDBJ whole genome shotgun (WGS) entry which is preliminary data.</text>
</comment>
<reference evidence="9" key="1">
    <citation type="submission" date="2021-06" db="EMBL/GenBank/DDBJ databases">
        <authorList>
            <person name="Kallberg Y."/>
            <person name="Tangrot J."/>
            <person name="Rosling A."/>
        </authorList>
    </citation>
    <scope>NUCLEOTIDE SEQUENCE</scope>
    <source>
        <strain evidence="9">MT106</strain>
    </source>
</reference>
<dbReference type="OrthoDB" id="642193at2759"/>
<comment type="subcellular location">
    <subcellularLocation>
        <location evidence="1">Cytoplasmic vesicle</location>
        <location evidence="1">Secretory vesicle</location>
    </subcellularLocation>
</comment>
<dbReference type="InterPro" id="IPR011993">
    <property type="entry name" value="PH-like_dom_sf"/>
</dbReference>
<dbReference type="GO" id="GO:0030133">
    <property type="term" value="C:transport vesicle"/>
    <property type="evidence" value="ECO:0007669"/>
    <property type="project" value="UniProtKB-SubCell"/>
</dbReference>
<dbReference type="GO" id="GO:0006893">
    <property type="term" value="P:Golgi to plasma membrane transport"/>
    <property type="evidence" value="ECO:0007669"/>
    <property type="project" value="TreeGrafter"/>
</dbReference>
<evidence type="ECO:0000256" key="5">
    <source>
        <dbReference type="ARBA" id="ARBA00022483"/>
    </source>
</evidence>
<keyword evidence="10" id="KW-1185">Reference proteome</keyword>
<evidence type="ECO:0000256" key="7">
    <source>
        <dbReference type="SAM" id="Coils"/>
    </source>
</evidence>
<dbReference type="InterPro" id="IPR032403">
    <property type="entry name" value="Exo84_C"/>
</dbReference>
<dbReference type="PANTHER" id="PTHR21426:SF12">
    <property type="entry name" value="EXOCYST COMPLEX COMPONENT 8"/>
    <property type="match status" value="1"/>
</dbReference>
<dbReference type="EMBL" id="CAJVPL010000781">
    <property type="protein sequence ID" value="CAG8529125.1"/>
    <property type="molecule type" value="Genomic_DNA"/>
</dbReference>
<keyword evidence="5" id="KW-0268">Exocytosis</keyword>
<dbReference type="SUPFAM" id="SSF74788">
    <property type="entry name" value="Cullin repeat-like"/>
    <property type="match status" value="1"/>
</dbReference>
<evidence type="ECO:0000256" key="6">
    <source>
        <dbReference type="ARBA" id="ARBA00022927"/>
    </source>
</evidence>
<proteinExistence type="inferred from homology"/>
<dbReference type="Proteomes" id="UP000789831">
    <property type="component" value="Unassembled WGS sequence"/>
</dbReference>
<dbReference type="Gene3D" id="1.20.58.1210">
    <property type="entry name" value="Exo84p, N-terminal helical domain"/>
    <property type="match status" value="1"/>
</dbReference>
<evidence type="ECO:0000256" key="3">
    <source>
        <dbReference type="ARBA" id="ARBA00021269"/>
    </source>
</evidence>
<evidence type="ECO:0000256" key="2">
    <source>
        <dbReference type="ARBA" id="ARBA00007210"/>
    </source>
</evidence>
<keyword evidence="7" id="KW-0175">Coiled coil</keyword>
<evidence type="ECO:0000313" key="10">
    <source>
        <dbReference type="Proteomes" id="UP000789831"/>
    </source>
</evidence>
<dbReference type="AlphaFoldDB" id="A0A9N9AG71"/>
<dbReference type="Gene3D" id="1.20.58.1220">
    <property type="entry name" value="Exo84p, C-terminal helical domain"/>
    <property type="match status" value="1"/>
</dbReference>
<dbReference type="Gene3D" id="2.30.29.30">
    <property type="entry name" value="Pleckstrin-homology domain (PH domain)/Phosphotyrosine-binding domain (PTB)"/>
    <property type="match status" value="1"/>
</dbReference>
<evidence type="ECO:0000256" key="4">
    <source>
        <dbReference type="ARBA" id="ARBA00022448"/>
    </source>
</evidence>
<protein>
    <recommendedName>
        <fullName evidence="3">Exocyst complex component EXO84</fullName>
    </recommendedName>
</protein>
<evidence type="ECO:0000256" key="1">
    <source>
        <dbReference type="ARBA" id="ARBA00004398"/>
    </source>
</evidence>
<feature type="coiled-coil region" evidence="7">
    <location>
        <begin position="372"/>
        <end position="399"/>
    </location>
</feature>
<gene>
    <name evidence="9" type="ORF">AGERDE_LOCUS5623</name>
</gene>